<evidence type="ECO:0000256" key="1">
    <source>
        <dbReference type="ARBA" id="ARBA00008857"/>
    </source>
</evidence>
<dbReference type="InterPro" id="IPR011010">
    <property type="entry name" value="DNA_brk_join_enz"/>
</dbReference>
<accession>A0A4Q7MKA4</accession>
<dbReference type="InterPro" id="IPR010998">
    <property type="entry name" value="Integrase_recombinase_N"/>
</dbReference>
<dbReference type="InterPro" id="IPR002104">
    <property type="entry name" value="Integrase_catalytic"/>
</dbReference>
<dbReference type="AlphaFoldDB" id="A0A4Q7MKA4"/>
<dbReference type="InterPro" id="IPR013762">
    <property type="entry name" value="Integrase-like_cat_sf"/>
</dbReference>
<comment type="similarity">
    <text evidence="1">Belongs to the 'phage' integrase family.</text>
</comment>
<evidence type="ECO:0000256" key="3">
    <source>
        <dbReference type="ARBA" id="ARBA00023172"/>
    </source>
</evidence>
<dbReference type="Proteomes" id="UP000293289">
    <property type="component" value="Unassembled WGS sequence"/>
</dbReference>
<evidence type="ECO:0000259" key="6">
    <source>
        <dbReference type="PROSITE" id="PS51900"/>
    </source>
</evidence>
<dbReference type="Pfam" id="PF22022">
    <property type="entry name" value="Phage_int_M"/>
    <property type="match status" value="1"/>
</dbReference>
<dbReference type="PROSITE" id="PS51900">
    <property type="entry name" value="CB"/>
    <property type="match status" value="1"/>
</dbReference>
<reference evidence="7 8" key="1">
    <citation type="submission" date="2019-02" db="EMBL/GenBank/DDBJ databases">
        <title>Genomic Encyclopedia of Type Strains, Phase IV (KMG-IV): sequencing the most valuable type-strain genomes for metagenomic binning, comparative biology and taxonomic classification.</title>
        <authorList>
            <person name="Goeker M."/>
        </authorList>
    </citation>
    <scope>NUCLEOTIDE SEQUENCE [LARGE SCALE GENOMIC DNA]</scope>
    <source>
        <strain evidence="7 8">DSM 43045</strain>
    </source>
</reference>
<dbReference type="RefSeq" id="WP_130351981.1">
    <property type="nucleotide sequence ID" value="NZ_SGWY01000001.1"/>
</dbReference>
<dbReference type="GO" id="GO:0003677">
    <property type="term" value="F:DNA binding"/>
    <property type="evidence" value="ECO:0007669"/>
    <property type="project" value="UniProtKB-UniRule"/>
</dbReference>
<dbReference type="InterPro" id="IPR044068">
    <property type="entry name" value="CB"/>
</dbReference>
<name>A0A4Q7MKA4_9MICO</name>
<feature type="domain" description="Tyr recombinase" evidence="5">
    <location>
        <begin position="163"/>
        <end position="351"/>
    </location>
</feature>
<keyword evidence="2 4" id="KW-0238">DNA-binding</keyword>
<organism evidence="7 8">
    <name type="scientific">Agromyces ramosus</name>
    <dbReference type="NCBI Taxonomy" id="33879"/>
    <lineage>
        <taxon>Bacteria</taxon>
        <taxon>Bacillati</taxon>
        <taxon>Actinomycetota</taxon>
        <taxon>Actinomycetes</taxon>
        <taxon>Micrococcales</taxon>
        <taxon>Microbacteriaceae</taxon>
        <taxon>Agromyces</taxon>
    </lineage>
</organism>
<evidence type="ECO:0000313" key="8">
    <source>
        <dbReference type="Proteomes" id="UP000293289"/>
    </source>
</evidence>
<dbReference type="SUPFAM" id="SSF56349">
    <property type="entry name" value="DNA breaking-rejoining enzymes"/>
    <property type="match status" value="1"/>
</dbReference>
<dbReference type="GO" id="GO:0006310">
    <property type="term" value="P:DNA recombination"/>
    <property type="evidence" value="ECO:0007669"/>
    <property type="project" value="UniProtKB-KW"/>
</dbReference>
<dbReference type="CDD" id="cd01189">
    <property type="entry name" value="INT_ICEBs1_C_like"/>
    <property type="match status" value="1"/>
</dbReference>
<evidence type="ECO:0000259" key="5">
    <source>
        <dbReference type="PROSITE" id="PS51898"/>
    </source>
</evidence>
<dbReference type="EMBL" id="SGWY01000001">
    <property type="protein sequence ID" value="RZS68706.1"/>
    <property type="molecule type" value="Genomic_DNA"/>
</dbReference>
<dbReference type="Pfam" id="PF14657">
    <property type="entry name" value="Arm-DNA-bind_4"/>
    <property type="match status" value="1"/>
</dbReference>
<evidence type="ECO:0000313" key="7">
    <source>
        <dbReference type="EMBL" id="RZS68706.1"/>
    </source>
</evidence>
<dbReference type="Gene3D" id="1.10.150.130">
    <property type="match status" value="1"/>
</dbReference>
<protein>
    <submittedName>
        <fullName evidence="7">Site-specific recombinase XerD</fullName>
    </submittedName>
</protein>
<gene>
    <name evidence="7" type="ORF">EV187_1141</name>
</gene>
<evidence type="ECO:0000256" key="2">
    <source>
        <dbReference type="ARBA" id="ARBA00023125"/>
    </source>
</evidence>
<keyword evidence="8" id="KW-1185">Reference proteome</keyword>
<dbReference type="PANTHER" id="PTHR30349">
    <property type="entry name" value="PHAGE INTEGRASE-RELATED"/>
    <property type="match status" value="1"/>
</dbReference>
<evidence type="ECO:0000256" key="4">
    <source>
        <dbReference type="PROSITE-ProRule" id="PRU01248"/>
    </source>
</evidence>
<dbReference type="OrthoDB" id="1822491at2"/>
<dbReference type="Pfam" id="PF00589">
    <property type="entry name" value="Phage_integrase"/>
    <property type="match status" value="1"/>
</dbReference>
<dbReference type="InterPro" id="IPR053876">
    <property type="entry name" value="Phage_int_M"/>
</dbReference>
<dbReference type="PROSITE" id="PS51898">
    <property type="entry name" value="TYR_RECOMBINASE"/>
    <property type="match status" value="1"/>
</dbReference>
<dbReference type="Gene3D" id="1.10.443.10">
    <property type="entry name" value="Intergrase catalytic core"/>
    <property type="match status" value="1"/>
</dbReference>
<keyword evidence="3" id="KW-0233">DNA recombination</keyword>
<sequence>MATISAYETANGRRYRVRYRKPDRTQTDKRGFKTKREAELFASSVEVAKARGEFIDATAARATIGVLGAEWLATQTHLKPSTARSIESAWRVHVEPVWGGRAVADVRHSEVQTWVTRLARTKSATTAKRAHGILSSILQRAEKDRRVATNAARGVNLPRKKARKHIYLSHNQVDALASNAGEQATLVRFLAYTGLRWGEATALRVRDLDLLRLRASVVENAVRVGGRIVVGTPKSHRSRSVPIPQFLAESVSRLCEGKSRDALLFGDGGYYVRPPSSQSGWFERAVRATMAADVSFERVTPHDLRHTTASLAISAGANVKAVQRMLGHASAAMTLDIYADLFDDDLDAVGAALNHAAGAATVGRMWANGRESTAVS</sequence>
<dbReference type="InterPro" id="IPR050090">
    <property type="entry name" value="Tyrosine_recombinase_XerCD"/>
</dbReference>
<dbReference type="InterPro" id="IPR028259">
    <property type="entry name" value="AP2-like_int_N"/>
</dbReference>
<proteinExistence type="inferred from homology"/>
<dbReference type="GO" id="GO:0015074">
    <property type="term" value="P:DNA integration"/>
    <property type="evidence" value="ECO:0007669"/>
    <property type="project" value="InterPro"/>
</dbReference>
<comment type="caution">
    <text evidence="7">The sequence shown here is derived from an EMBL/GenBank/DDBJ whole genome shotgun (WGS) entry which is preliminary data.</text>
</comment>
<feature type="domain" description="Core-binding (CB)" evidence="6">
    <location>
        <begin position="62"/>
        <end position="142"/>
    </location>
</feature>
<dbReference type="PANTHER" id="PTHR30349:SF64">
    <property type="entry name" value="PROPHAGE INTEGRASE INTD-RELATED"/>
    <property type="match status" value="1"/>
</dbReference>